<keyword evidence="2" id="KW-1185">Reference proteome</keyword>
<sequence>MQFPHCEGFNSNCRIFSHQVVFVDNELVRVTKNGGRIFLSAGHAQGVIAGAEYSVHRDRDTPAASSALLGAVLQVSNIDKYQAELIILHGLPLSHLPESCFAKFMRAPHNSPVLNVIYSDSAWVQNVVGKRQDLRWVGRRKDAQLELVIDNWEIVFYTLTPVGGKMYSCKSGWIPRWITFSTGMEESRSQVMDVLHWANRFYYHLNRHSAISGVSLELHALQKVSSTTRDKDASYTWIGRNLFNEDRQAVIKIDNPKSPLE</sequence>
<dbReference type="EMBL" id="JAUEPU010000012">
    <property type="protein sequence ID" value="KAK0497900.1"/>
    <property type="molecule type" value="Genomic_DNA"/>
</dbReference>
<name>A0AA39Q990_9AGAR</name>
<comment type="caution">
    <text evidence="1">The sequence shown here is derived from an EMBL/GenBank/DDBJ whole genome shotgun (WGS) entry which is preliminary data.</text>
</comment>
<dbReference type="Proteomes" id="UP001175228">
    <property type="component" value="Unassembled WGS sequence"/>
</dbReference>
<reference evidence="1" key="1">
    <citation type="submission" date="2023-06" db="EMBL/GenBank/DDBJ databases">
        <authorList>
            <consortium name="Lawrence Berkeley National Laboratory"/>
            <person name="Ahrendt S."/>
            <person name="Sahu N."/>
            <person name="Indic B."/>
            <person name="Wong-Bajracharya J."/>
            <person name="Merenyi Z."/>
            <person name="Ke H.-M."/>
            <person name="Monk M."/>
            <person name="Kocsube S."/>
            <person name="Drula E."/>
            <person name="Lipzen A."/>
            <person name="Balint B."/>
            <person name="Henrissat B."/>
            <person name="Andreopoulos B."/>
            <person name="Martin F.M."/>
            <person name="Harder C.B."/>
            <person name="Rigling D."/>
            <person name="Ford K.L."/>
            <person name="Foster G.D."/>
            <person name="Pangilinan J."/>
            <person name="Papanicolaou A."/>
            <person name="Barry K."/>
            <person name="LaButti K."/>
            <person name="Viragh M."/>
            <person name="Koriabine M."/>
            <person name="Yan M."/>
            <person name="Riley R."/>
            <person name="Champramary S."/>
            <person name="Plett K.L."/>
            <person name="Tsai I.J."/>
            <person name="Slot J."/>
            <person name="Sipos G."/>
            <person name="Plett J."/>
            <person name="Nagy L.G."/>
            <person name="Grigoriev I.V."/>
        </authorList>
    </citation>
    <scope>NUCLEOTIDE SEQUENCE</scope>
    <source>
        <strain evidence="1">HWK02</strain>
    </source>
</reference>
<dbReference type="AlphaFoldDB" id="A0AA39Q990"/>
<protein>
    <submittedName>
        <fullName evidence="1">Uncharacterized protein</fullName>
    </submittedName>
</protein>
<proteinExistence type="predicted"/>
<evidence type="ECO:0000313" key="2">
    <source>
        <dbReference type="Proteomes" id="UP001175228"/>
    </source>
</evidence>
<organism evidence="1 2">
    <name type="scientific">Armillaria luteobubalina</name>
    <dbReference type="NCBI Taxonomy" id="153913"/>
    <lineage>
        <taxon>Eukaryota</taxon>
        <taxon>Fungi</taxon>
        <taxon>Dikarya</taxon>
        <taxon>Basidiomycota</taxon>
        <taxon>Agaricomycotina</taxon>
        <taxon>Agaricomycetes</taxon>
        <taxon>Agaricomycetidae</taxon>
        <taxon>Agaricales</taxon>
        <taxon>Marasmiineae</taxon>
        <taxon>Physalacriaceae</taxon>
        <taxon>Armillaria</taxon>
    </lineage>
</organism>
<evidence type="ECO:0000313" key="1">
    <source>
        <dbReference type="EMBL" id="KAK0497900.1"/>
    </source>
</evidence>
<accession>A0AA39Q990</accession>
<gene>
    <name evidence="1" type="ORF">EDD18DRAFT_124506</name>
</gene>